<sequence>MTDYLRYQAVSGDRWDNLSFRYYGDPLLYERIVAANPDVPLGLAPPVGAFLRIPILAEEEGFDGEGLPPWKR</sequence>
<evidence type="ECO:0000313" key="1">
    <source>
        <dbReference type="EMBL" id="VFK45763.1"/>
    </source>
</evidence>
<dbReference type="Pfam" id="PF05489">
    <property type="entry name" value="Phage_tail_X"/>
    <property type="match status" value="1"/>
</dbReference>
<proteinExistence type="predicted"/>
<dbReference type="EMBL" id="CAADFT010000054">
    <property type="protein sequence ID" value="VFK45763.1"/>
    <property type="molecule type" value="Genomic_DNA"/>
</dbReference>
<dbReference type="AlphaFoldDB" id="A0A450YW70"/>
<organism evidence="1">
    <name type="scientific">Candidatus Kentrum sp. TC</name>
    <dbReference type="NCBI Taxonomy" id="2126339"/>
    <lineage>
        <taxon>Bacteria</taxon>
        <taxon>Pseudomonadati</taxon>
        <taxon>Pseudomonadota</taxon>
        <taxon>Gammaproteobacteria</taxon>
        <taxon>Candidatus Kentrum</taxon>
    </lineage>
</organism>
<accession>A0A450YW70</accession>
<protein>
    <submittedName>
        <fullName evidence="1">Phage Tail Protein X</fullName>
    </submittedName>
</protein>
<gene>
    <name evidence="1" type="ORF">BECKTC1821E_GA0114239_10547</name>
</gene>
<dbReference type="InterPro" id="IPR008861">
    <property type="entry name" value="GpX-like"/>
</dbReference>
<name>A0A450YW70_9GAMM</name>
<reference evidence="1" key="1">
    <citation type="submission" date="2019-02" db="EMBL/GenBank/DDBJ databases">
        <authorList>
            <person name="Gruber-Vodicka R. H."/>
            <person name="Seah K. B. B."/>
        </authorList>
    </citation>
    <scope>NUCLEOTIDE SEQUENCE</scope>
    <source>
        <strain evidence="1">BECK_BZ125</strain>
    </source>
</reference>